<proteinExistence type="predicted"/>
<dbReference type="Proteomes" id="UP001241571">
    <property type="component" value="Unassembled WGS sequence"/>
</dbReference>
<comment type="caution">
    <text evidence="1">The sequence shown here is derived from an EMBL/GenBank/DDBJ whole genome shotgun (WGS) entry which is preliminary data.</text>
</comment>
<reference evidence="1 2" key="1">
    <citation type="submission" date="2023-06" db="EMBL/GenBank/DDBJ databases">
        <title>Acute promotion of culturable opportunistic pathogens and persistent increase of antibiotic resistance following antibiotic exposure in mouse gut microbiota.</title>
        <authorList>
            <person name="Li L."/>
            <person name="Wang B."/>
            <person name="Sun Y."/>
            <person name="Wang M."/>
            <person name="Xu H."/>
        </authorList>
    </citation>
    <scope>NUCLEOTIDE SEQUENCE [LARGE SCALE GENOMIC DNA]</scope>
    <source>
        <strain evidence="1 2">CRI2_2</strain>
    </source>
</reference>
<organism evidence="1 2">
    <name type="scientific">Enterococcus gallinarum</name>
    <dbReference type="NCBI Taxonomy" id="1353"/>
    <lineage>
        <taxon>Bacteria</taxon>
        <taxon>Bacillati</taxon>
        <taxon>Bacillota</taxon>
        <taxon>Bacilli</taxon>
        <taxon>Lactobacillales</taxon>
        <taxon>Enterococcaceae</taxon>
        <taxon>Enterococcus</taxon>
    </lineage>
</organism>
<sequence length="146" mass="17216">MKIEGDQQSIKTFLSLLHVSDTELNNGSVIEIGENFYRTYEAWIYFSDKTTLWIEGYCAWSVQTCLIDEHFDTNINLVTVSQDLNLQITIKSREIGLCFSEHYLIKNGEIIVDQCEAYDYFYFYDEEGEFIEEEREIEFEALLNID</sequence>
<name>A0ABD4ZXD4_ENTGA</name>
<evidence type="ECO:0000313" key="2">
    <source>
        <dbReference type="Proteomes" id="UP001241571"/>
    </source>
</evidence>
<accession>A0ABD4ZXD4</accession>
<gene>
    <name evidence="1" type="ORF">QRX88_17050</name>
</gene>
<protein>
    <submittedName>
        <fullName evidence="1">Uncharacterized protein</fullName>
    </submittedName>
</protein>
<evidence type="ECO:0000313" key="1">
    <source>
        <dbReference type="EMBL" id="MDL4937413.1"/>
    </source>
</evidence>
<dbReference type="EMBL" id="JASUBT010000017">
    <property type="protein sequence ID" value="MDL4937413.1"/>
    <property type="molecule type" value="Genomic_DNA"/>
</dbReference>
<dbReference type="AlphaFoldDB" id="A0ABD4ZXD4"/>
<dbReference type="RefSeq" id="WP_103301268.1">
    <property type="nucleotide sequence ID" value="NZ_CP078506.1"/>
</dbReference>